<evidence type="ECO:0000313" key="1">
    <source>
        <dbReference type="EMBL" id="SCW90349.1"/>
    </source>
</evidence>
<dbReference type="EMBL" id="FMTL01000014">
    <property type="protein sequence ID" value="SCW90349.1"/>
    <property type="molecule type" value="Genomic_DNA"/>
</dbReference>
<name>A0AB37ZEH2_9PSED</name>
<organism evidence="1 2">
    <name type="scientific">Pseudomonas peli</name>
    <dbReference type="NCBI Taxonomy" id="592361"/>
    <lineage>
        <taxon>Bacteria</taxon>
        <taxon>Pseudomonadati</taxon>
        <taxon>Pseudomonadota</taxon>
        <taxon>Gammaproteobacteria</taxon>
        <taxon>Pseudomonadales</taxon>
        <taxon>Pseudomonadaceae</taxon>
        <taxon>Pseudomonas</taxon>
    </lineage>
</organism>
<accession>A0AB37ZEH2</accession>
<sequence>MSGEQLPAWIWYGVRVTKGPPKRPHYKATVFVRATDKAGALKEAKRRLTKAPPRSFFEAWKATPAQVADWLRIGPAKPPGPNTEQINPERPNPRLADSWGFVLLACKCGHSDDLEAFCRLSSGVQLPRNEYQCPKCFRAWRIEAEGEGWTAPGGLYIPPKRVSVAIPPRI</sequence>
<dbReference type="AlphaFoldDB" id="A0AB37ZEH2"/>
<protein>
    <submittedName>
        <fullName evidence="1">Uncharacterized protein</fullName>
    </submittedName>
</protein>
<reference evidence="1 2" key="1">
    <citation type="submission" date="2016-10" db="EMBL/GenBank/DDBJ databases">
        <authorList>
            <person name="Varghese N."/>
            <person name="Submissions S."/>
        </authorList>
    </citation>
    <scope>NUCLEOTIDE SEQUENCE [LARGE SCALE GENOMIC DNA]</scope>
    <source>
        <strain evidence="1 2">DSM 17833</strain>
    </source>
</reference>
<keyword evidence="2" id="KW-1185">Reference proteome</keyword>
<comment type="caution">
    <text evidence="1">The sequence shown here is derived from an EMBL/GenBank/DDBJ whole genome shotgun (WGS) entry which is preliminary data.</text>
</comment>
<gene>
    <name evidence="1" type="ORF">SAMN05216370_0138</name>
</gene>
<dbReference type="Proteomes" id="UP000242418">
    <property type="component" value="Unassembled WGS sequence"/>
</dbReference>
<proteinExistence type="predicted"/>
<evidence type="ECO:0000313" key="2">
    <source>
        <dbReference type="Proteomes" id="UP000242418"/>
    </source>
</evidence>